<dbReference type="OrthoDB" id="2985014at2759"/>
<feature type="transmembrane region" description="Helical" evidence="7">
    <location>
        <begin position="287"/>
        <end position="308"/>
    </location>
</feature>
<dbReference type="InterPro" id="IPR011701">
    <property type="entry name" value="MFS"/>
</dbReference>
<dbReference type="Proteomes" id="UP000019384">
    <property type="component" value="Unassembled WGS sequence"/>
</dbReference>
<keyword evidence="4 7" id="KW-1133">Transmembrane helix</keyword>
<evidence type="ECO:0000313" key="10">
    <source>
        <dbReference type="Proteomes" id="UP000019384"/>
    </source>
</evidence>
<feature type="transmembrane region" description="Helical" evidence="7">
    <location>
        <begin position="415"/>
        <end position="432"/>
    </location>
</feature>
<dbReference type="EMBL" id="HG793125">
    <property type="protein sequence ID" value="CDK24943.1"/>
    <property type="molecule type" value="Genomic_DNA"/>
</dbReference>
<reference evidence="9" key="1">
    <citation type="submission" date="2013-12" db="EMBL/GenBank/DDBJ databases">
        <authorList>
            <person name="Genoscope - CEA"/>
        </authorList>
    </citation>
    <scope>NUCLEOTIDE SEQUENCE</scope>
    <source>
        <strain evidence="9">CBS 1993</strain>
    </source>
</reference>
<dbReference type="HOGENOM" id="CLU_001265_0_1_1"/>
<feature type="transmembrane region" description="Helical" evidence="7">
    <location>
        <begin position="124"/>
        <end position="142"/>
    </location>
</feature>
<reference evidence="9" key="2">
    <citation type="submission" date="2014-02" db="EMBL/GenBank/DDBJ databases">
        <title>Complete DNA sequence of /Kuraishia capsulata/ illustrates novel genomic features among budding yeasts (/Saccharomycotina/).</title>
        <authorList>
            <person name="Morales L."/>
            <person name="Noel B."/>
            <person name="Porcel B."/>
            <person name="Marcet-Houben M."/>
            <person name="Hullo M-F."/>
            <person name="Sacerdot C."/>
            <person name="Tekaia F."/>
            <person name="Leh-Louis V."/>
            <person name="Despons L."/>
            <person name="Khanna V."/>
            <person name="Aury J-M."/>
            <person name="Barbe V."/>
            <person name="Couloux A."/>
            <person name="Labadie K."/>
            <person name="Pelletier E."/>
            <person name="Souciet J-L."/>
            <person name="Boekhout T."/>
            <person name="Gabaldon T."/>
            <person name="Wincker P."/>
            <person name="Dujon B."/>
        </authorList>
    </citation>
    <scope>NUCLEOTIDE SEQUENCE</scope>
    <source>
        <strain evidence="9">CBS 1993</strain>
    </source>
</reference>
<dbReference type="GO" id="GO:0022857">
    <property type="term" value="F:transmembrane transporter activity"/>
    <property type="evidence" value="ECO:0007669"/>
    <property type="project" value="InterPro"/>
</dbReference>
<dbReference type="GO" id="GO:0005886">
    <property type="term" value="C:plasma membrane"/>
    <property type="evidence" value="ECO:0007669"/>
    <property type="project" value="TreeGrafter"/>
</dbReference>
<feature type="transmembrane region" description="Helical" evidence="7">
    <location>
        <begin position="328"/>
        <end position="345"/>
    </location>
</feature>
<feature type="region of interest" description="Disordered" evidence="6">
    <location>
        <begin position="1"/>
        <end position="20"/>
    </location>
</feature>
<evidence type="ECO:0000256" key="7">
    <source>
        <dbReference type="SAM" id="Phobius"/>
    </source>
</evidence>
<dbReference type="InterPro" id="IPR036259">
    <property type="entry name" value="MFS_trans_sf"/>
</dbReference>
<feature type="domain" description="Major facilitator superfamily (MFS) profile" evidence="8">
    <location>
        <begin position="58"/>
        <end position="473"/>
    </location>
</feature>
<dbReference type="PROSITE" id="PS50850">
    <property type="entry name" value="MFS"/>
    <property type="match status" value="1"/>
</dbReference>
<accession>W6MH27</accession>
<feature type="transmembrane region" description="Helical" evidence="7">
    <location>
        <begin position="91"/>
        <end position="112"/>
    </location>
</feature>
<dbReference type="GeneID" id="34518346"/>
<evidence type="ECO:0000313" key="9">
    <source>
        <dbReference type="EMBL" id="CDK24943.1"/>
    </source>
</evidence>
<dbReference type="STRING" id="1382522.W6MH27"/>
<sequence>MSSSTESFDKPQTEGALAQNEKSVLALSDADKETLVADLAAKHGINHRKLMWKIDLCVVPPFCLLYFLAFLDRVNISNSKVYGLEADLGLVGNQFNTALTVFFVPYVFFEILSNYAMKFVKPHIWLSLCIFFFGIVTIGMGFVTNFGGLVGTRFLLGIFESGSFPALFYILANFYTKLESQRRFSSFFSTTCLAGGCAGALAYRIHDLDGVHGIAAWQWIFIIEGAMTAGLSVVLYLTIADFPEEARFLNDNERAFIREKLAIYAGDSGYDLKLTPKDIGSVFKDPMLFICGFAYFGLIIPSYGYAYFAPTIIKGLGYTAMEAQRHSIYPWIVAFGFSIISAFVSDRVALRLPFAIFSSLIAIVGLAIVMQGGSNMNLKYGGCFLTAMGCYSAMPAIVCWFSLNFAGHLRKSVGTAYVVGFGNIGGIISPWVFPNGDAPNYKMGLAVCIAFVAFSIVVDLAYFALVLYRNKQKATPEYRQKWEDDLTERQRLLKADFHPDFKYLY</sequence>
<protein>
    <recommendedName>
        <fullName evidence="8">Major facilitator superfamily (MFS) profile domain-containing protein</fullName>
    </recommendedName>
</protein>
<evidence type="ECO:0000256" key="6">
    <source>
        <dbReference type="SAM" id="MobiDB-lite"/>
    </source>
</evidence>
<keyword evidence="2" id="KW-0813">Transport</keyword>
<feature type="transmembrane region" description="Helical" evidence="7">
    <location>
        <begin position="352"/>
        <end position="372"/>
    </location>
</feature>
<dbReference type="Pfam" id="PF07690">
    <property type="entry name" value="MFS_1"/>
    <property type="match status" value="1"/>
</dbReference>
<feature type="transmembrane region" description="Helical" evidence="7">
    <location>
        <begin position="50"/>
        <end position="71"/>
    </location>
</feature>
<dbReference type="RefSeq" id="XP_022456958.1">
    <property type="nucleotide sequence ID" value="XM_022605495.1"/>
</dbReference>
<evidence type="ECO:0000256" key="4">
    <source>
        <dbReference type="ARBA" id="ARBA00022989"/>
    </source>
</evidence>
<feature type="transmembrane region" description="Helical" evidence="7">
    <location>
        <begin position="187"/>
        <end position="205"/>
    </location>
</feature>
<dbReference type="FunFam" id="1.20.1250.20:FF:000057">
    <property type="entry name" value="MFS general substrate transporter"/>
    <property type="match status" value="1"/>
</dbReference>
<feature type="transmembrane region" description="Helical" evidence="7">
    <location>
        <begin position="384"/>
        <end position="403"/>
    </location>
</feature>
<keyword evidence="5 7" id="KW-0472">Membrane</keyword>
<gene>
    <name evidence="9" type="ORF">KUCA_T00000910001</name>
</gene>
<proteinExistence type="predicted"/>
<dbReference type="Gene3D" id="1.20.1250.20">
    <property type="entry name" value="MFS general substrate transporter like domains"/>
    <property type="match status" value="2"/>
</dbReference>
<dbReference type="PANTHER" id="PTHR43791:SF46">
    <property type="entry name" value="MAJOR FACILITATOR SUPERFAMILY (MFS) PROFILE DOMAIN-CONTAINING PROTEIN-RELATED"/>
    <property type="match status" value="1"/>
</dbReference>
<comment type="subcellular location">
    <subcellularLocation>
        <location evidence="1">Membrane</location>
        <topology evidence="1">Multi-pass membrane protein</topology>
    </subcellularLocation>
</comment>
<evidence type="ECO:0000256" key="1">
    <source>
        <dbReference type="ARBA" id="ARBA00004141"/>
    </source>
</evidence>
<keyword evidence="10" id="KW-1185">Reference proteome</keyword>
<dbReference type="PANTHER" id="PTHR43791">
    <property type="entry name" value="PERMEASE-RELATED"/>
    <property type="match status" value="1"/>
</dbReference>
<organism evidence="9 10">
    <name type="scientific">Kuraishia capsulata CBS 1993</name>
    <dbReference type="NCBI Taxonomy" id="1382522"/>
    <lineage>
        <taxon>Eukaryota</taxon>
        <taxon>Fungi</taxon>
        <taxon>Dikarya</taxon>
        <taxon>Ascomycota</taxon>
        <taxon>Saccharomycotina</taxon>
        <taxon>Pichiomycetes</taxon>
        <taxon>Pichiales</taxon>
        <taxon>Pichiaceae</taxon>
        <taxon>Kuraishia</taxon>
    </lineage>
</organism>
<dbReference type="InterPro" id="IPR020846">
    <property type="entry name" value="MFS_dom"/>
</dbReference>
<dbReference type="FunFam" id="1.20.1250.20:FF:000068">
    <property type="entry name" value="MFS general substrate transporter"/>
    <property type="match status" value="1"/>
</dbReference>
<evidence type="ECO:0000256" key="3">
    <source>
        <dbReference type="ARBA" id="ARBA00022692"/>
    </source>
</evidence>
<feature type="transmembrane region" description="Helical" evidence="7">
    <location>
        <begin position="444"/>
        <end position="468"/>
    </location>
</feature>
<evidence type="ECO:0000256" key="5">
    <source>
        <dbReference type="ARBA" id="ARBA00023136"/>
    </source>
</evidence>
<feature type="transmembrane region" description="Helical" evidence="7">
    <location>
        <begin position="217"/>
        <end position="239"/>
    </location>
</feature>
<dbReference type="SUPFAM" id="SSF103473">
    <property type="entry name" value="MFS general substrate transporter"/>
    <property type="match status" value="1"/>
</dbReference>
<feature type="transmembrane region" description="Helical" evidence="7">
    <location>
        <begin position="154"/>
        <end position="175"/>
    </location>
</feature>
<evidence type="ECO:0000259" key="8">
    <source>
        <dbReference type="PROSITE" id="PS50850"/>
    </source>
</evidence>
<name>W6MH27_9ASCO</name>
<evidence type="ECO:0000256" key="2">
    <source>
        <dbReference type="ARBA" id="ARBA00022448"/>
    </source>
</evidence>
<dbReference type="AlphaFoldDB" id="W6MH27"/>
<keyword evidence="3 7" id="KW-0812">Transmembrane</keyword>